<reference evidence="3" key="3">
    <citation type="submission" date="2015-04" db="UniProtKB">
        <authorList>
            <consortium name="EnsemblPlants"/>
        </authorList>
    </citation>
    <scope>IDENTIFICATION</scope>
    <source>
        <strain evidence="3">cv. Jemalong A17</strain>
    </source>
</reference>
<organism evidence="2 4">
    <name type="scientific">Medicago truncatula</name>
    <name type="common">Barrel medic</name>
    <name type="synonym">Medicago tribuloides</name>
    <dbReference type="NCBI Taxonomy" id="3880"/>
    <lineage>
        <taxon>Eukaryota</taxon>
        <taxon>Viridiplantae</taxon>
        <taxon>Streptophyta</taxon>
        <taxon>Embryophyta</taxon>
        <taxon>Tracheophyta</taxon>
        <taxon>Spermatophyta</taxon>
        <taxon>Magnoliopsida</taxon>
        <taxon>eudicotyledons</taxon>
        <taxon>Gunneridae</taxon>
        <taxon>Pentapetalae</taxon>
        <taxon>rosids</taxon>
        <taxon>fabids</taxon>
        <taxon>Fabales</taxon>
        <taxon>Fabaceae</taxon>
        <taxon>Papilionoideae</taxon>
        <taxon>50 kb inversion clade</taxon>
        <taxon>NPAAA clade</taxon>
        <taxon>Hologalegina</taxon>
        <taxon>IRL clade</taxon>
        <taxon>Trifolieae</taxon>
        <taxon>Medicago</taxon>
    </lineage>
</organism>
<evidence type="ECO:0000313" key="3">
    <source>
        <dbReference type="EnsemblPlants" id="KEH27544"/>
    </source>
</evidence>
<dbReference type="OrthoDB" id="756799at2759"/>
<evidence type="ECO:0000256" key="1">
    <source>
        <dbReference type="SAM" id="MobiDB-lite"/>
    </source>
</evidence>
<reference evidence="2 4" key="2">
    <citation type="journal article" date="2014" name="BMC Genomics">
        <title>An improved genome release (version Mt4.0) for the model legume Medicago truncatula.</title>
        <authorList>
            <person name="Tang H."/>
            <person name="Krishnakumar V."/>
            <person name="Bidwell S."/>
            <person name="Rosen B."/>
            <person name="Chan A."/>
            <person name="Zhou S."/>
            <person name="Gentzbittel L."/>
            <person name="Childs K.L."/>
            <person name="Yandell M."/>
            <person name="Gundlach H."/>
            <person name="Mayer K.F."/>
            <person name="Schwartz D.C."/>
            <person name="Town C.D."/>
        </authorList>
    </citation>
    <scope>GENOME REANNOTATION</scope>
    <source>
        <strain evidence="2">A17</strain>
        <strain evidence="3 4">cv. Jemalong A17</strain>
    </source>
</reference>
<proteinExistence type="predicted"/>
<reference evidence="2 4" key="1">
    <citation type="journal article" date="2011" name="Nature">
        <title>The Medicago genome provides insight into the evolution of rhizobial symbioses.</title>
        <authorList>
            <person name="Young N.D."/>
            <person name="Debelle F."/>
            <person name="Oldroyd G.E."/>
            <person name="Geurts R."/>
            <person name="Cannon S.B."/>
            <person name="Udvardi M.K."/>
            <person name="Benedito V.A."/>
            <person name="Mayer K.F."/>
            <person name="Gouzy J."/>
            <person name="Schoof H."/>
            <person name="Van de Peer Y."/>
            <person name="Proost S."/>
            <person name="Cook D.R."/>
            <person name="Meyers B.C."/>
            <person name="Spannagl M."/>
            <person name="Cheung F."/>
            <person name="De Mita S."/>
            <person name="Krishnakumar V."/>
            <person name="Gundlach H."/>
            <person name="Zhou S."/>
            <person name="Mudge J."/>
            <person name="Bharti A.K."/>
            <person name="Murray J.D."/>
            <person name="Naoumkina M.A."/>
            <person name="Rosen B."/>
            <person name="Silverstein K.A."/>
            <person name="Tang H."/>
            <person name="Rombauts S."/>
            <person name="Zhao P.X."/>
            <person name="Zhou P."/>
            <person name="Barbe V."/>
            <person name="Bardou P."/>
            <person name="Bechner M."/>
            <person name="Bellec A."/>
            <person name="Berger A."/>
            <person name="Berges H."/>
            <person name="Bidwell S."/>
            <person name="Bisseling T."/>
            <person name="Choisne N."/>
            <person name="Couloux A."/>
            <person name="Denny R."/>
            <person name="Deshpande S."/>
            <person name="Dai X."/>
            <person name="Doyle J.J."/>
            <person name="Dudez A.M."/>
            <person name="Farmer A.D."/>
            <person name="Fouteau S."/>
            <person name="Franken C."/>
            <person name="Gibelin C."/>
            <person name="Gish J."/>
            <person name="Goldstein S."/>
            <person name="Gonzalez A.J."/>
            <person name="Green P.J."/>
            <person name="Hallab A."/>
            <person name="Hartog M."/>
            <person name="Hua A."/>
            <person name="Humphray S.J."/>
            <person name="Jeong D.H."/>
            <person name="Jing Y."/>
            <person name="Jocker A."/>
            <person name="Kenton S.M."/>
            <person name="Kim D.J."/>
            <person name="Klee K."/>
            <person name="Lai H."/>
            <person name="Lang C."/>
            <person name="Lin S."/>
            <person name="Macmil S.L."/>
            <person name="Magdelenat G."/>
            <person name="Matthews L."/>
            <person name="McCorrison J."/>
            <person name="Monaghan E.L."/>
            <person name="Mun J.H."/>
            <person name="Najar F.Z."/>
            <person name="Nicholson C."/>
            <person name="Noirot C."/>
            <person name="O'Bleness M."/>
            <person name="Paule C.R."/>
            <person name="Poulain J."/>
            <person name="Prion F."/>
            <person name="Qin B."/>
            <person name="Qu C."/>
            <person name="Retzel E.F."/>
            <person name="Riddle C."/>
            <person name="Sallet E."/>
            <person name="Samain S."/>
            <person name="Samson N."/>
            <person name="Sanders I."/>
            <person name="Saurat O."/>
            <person name="Scarpelli C."/>
            <person name="Schiex T."/>
            <person name="Segurens B."/>
            <person name="Severin A.J."/>
            <person name="Sherrier D.J."/>
            <person name="Shi R."/>
            <person name="Sims S."/>
            <person name="Singer S.R."/>
            <person name="Sinharoy S."/>
            <person name="Sterck L."/>
            <person name="Viollet A."/>
            <person name="Wang B.B."/>
            <person name="Wang K."/>
            <person name="Wang M."/>
            <person name="Wang X."/>
            <person name="Warfsmann J."/>
            <person name="Weissenbach J."/>
            <person name="White D.D."/>
            <person name="White J.D."/>
            <person name="Wiley G.B."/>
            <person name="Wincker P."/>
            <person name="Xing Y."/>
            <person name="Yang L."/>
            <person name="Yao Z."/>
            <person name="Ying F."/>
            <person name="Zhai J."/>
            <person name="Zhou L."/>
            <person name="Zuber A."/>
            <person name="Denarie J."/>
            <person name="Dixon R.A."/>
            <person name="May G.D."/>
            <person name="Schwartz D.C."/>
            <person name="Rogers J."/>
            <person name="Quetier F."/>
            <person name="Town C.D."/>
            <person name="Roe B.A."/>
        </authorList>
    </citation>
    <scope>NUCLEOTIDE SEQUENCE [LARGE SCALE GENOMIC DNA]</scope>
    <source>
        <strain evidence="2">A17</strain>
        <strain evidence="3 4">cv. Jemalong A17</strain>
    </source>
</reference>
<dbReference type="EnsemblPlants" id="KEH27544">
    <property type="protein sequence ID" value="KEH27544"/>
    <property type="gene ID" value="MTR_5g018380"/>
</dbReference>
<dbReference type="AlphaFoldDB" id="A0A072UCM7"/>
<name>A0A072UCM7_MEDTR</name>
<feature type="region of interest" description="Disordered" evidence="1">
    <location>
        <begin position="61"/>
        <end position="84"/>
    </location>
</feature>
<dbReference type="ExpressionAtlas" id="A0A072UCM7">
    <property type="expression patterns" value="differential"/>
</dbReference>
<keyword evidence="4" id="KW-1185">Reference proteome</keyword>
<accession>A0A072UCM7</accession>
<dbReference type="HOGENOM" id="CLU_1952000_0_0_1"/>
<keyword evidence="2" id="KW-0238">DNA-binding</keyword>
<gene>
    <name evidence="3" type="primary">11425311</name>
    <name evidence="2" type="ordered locus">MTR_5g018380</name>
</gene>
<dbReference type="GO" id="GO:0003677">
    <property type="term" value="F:DNA binding"/>
    <property type="evidence" value="ECO:0007669"/>
    <property type="project" value="UniProtKB-KW"/>
</dbReference>
<evidence type="ECO:0000313" key="4">
    <source>
        <dbReference type="Proteomes" id="UP000002051"/>
    </source>
</evidence>
<feature type="region of interest" description="Disordered" evidence="1">
    <location>
        <begin position="1"/>
        <end position="42"/>
    </location>
</feature>
<feature type="compositionally biased region" description="Basic and acidic residues" evidence="1">
    <location>
        <begin position="23"/>
        <end position="42"/>
    </location>
</feature>
<dbReference type="Proteomes" id="UP000002051">
    <property type="component" value="Chromosome 5"/>
</dbReference>
<dbReference type="EMBL" id="CM001221">
    <property type="protein sequence ID" value="KEH27544.1"/>
    <property type="molecule type" value="Genomic_DNA"/>
</dbReference>
<evidence type="ECO:0000313" key="2">
    <source>
        <dbReference type="EMBL" id="KEH27544.1"/>
    </source>
</evidence>
<protein>
    <submittedName>
        <fullName evidence="2">WRKY DNA-binding protein</fullName>
    </submittedName>
</protein>
<sequence>MPTLRKRSRREIVENPPQSEIEIPMKDHKNKKSEYELSREERIRENRERMGKLGLFDISLSLKPNPPSRPTASKKPKSPVSLKPSRRSTRFFHFHPQNSIFDYIYHNPNYSFFFFFGFQIAECCSDSLH</sequence>